<gene>
    <name evidence="2" type="ORF">ACAOBT_LOCUS3961</name>
</gene>
<evidence type="ECO:0000313" key="2">
    <source>
        <dbReference type="EMBL" id="CAH1961071.1"/>
    </source>
</evidence>
<dbReference type="Proteomes" id="UP001152888">
    <property type="component" value="Unassembled WGS sequence"/>
</dbReference>
<feature type="region of interest" description="Disordered" evidence="1">
    <location>
        <begin position="1"/>
        <end position="60"/>
    </location>
</feature>
<keyword evidence="3" id="KW-1185">Reference proteome</keyword>
<accession>A0A9P0JX43</accession>
<evidence type="ECO:0000313" key="3">
    <source>
        <dbReference type="Proteomes" id="UP001152888"/>
    </source>
</evidence>
<feature type="compositionally biased region" description="Basic and acidic residues" evidence="1">
    <location>
        <begin position="1"/>
        <end position="10"/>
    </location>
</feature>
<proteinExistence type="predicted"/>
<sequence>MRKITIKETRVYPSTKRSRKHKKGHEREEAKFVNKYVSRAEAPQSSRMNTRKAKSPEKVENLCLQPPTECSISRLR</sequence>
<evidence type="ECO:0000256" key="1">
    <source>
        <dbReference type="SAM" id="MobiDB-lite"/>
    </source>
</evidence>
<organism evidence="2 3">
    <name type="scientific">Acanthoscelides obtectus</name>
    <name type="common">Bean weevil</name>
    <name type="synonym">Bruchus obtectus</name>
    <dbReference type="NCBI Taxonomy" id="200917"/>
    <lineage>
        <taxon>Eukaryota</taxon>
        <taxon>Metazoa</taxon>
        <taxon>Ecdysozoa</taxon>
        <taxon>Arthropoda</taxon>
        <taxon>Hexapoda</taxon>
        <taxon>Insecta</taxon>
        <taxon>Pterygota</taxon>
        <taxon>Neoptera</taxon>
        <taxon>Endopterygota</taxon>
        <taxon>Coleoptera</taxon>
        <taxon>Polyphaga</taxon>
        <taxon>Cucujiformia</taxon>
        <taxon>Chrysomeloidea</taxon>
        <taxon>Chrysomelidae</taxon>
        <taxon>Bruchinae</taxon>
        <taxon>Bruchini</taxon>
        <taxon>Acanthoscelides</taxon>
    </lineage>
</organism>
<comment type="caution">
    <text evidence="2">The sequence shown here is derived from an EMBL/GenBank/DDBJ whole genome shotgun (WGS) entry which is preliminary data.</text>
</comment>
<protein>
    <submittedName>
        <fullName evidence="2">Uncharacterized protein</fullName>
    </submittedName>
</protein>
<reference evidence="2" key="1">
    <citation type="submission" date="2022-03" db="EMBL/GenBank/DDBJ databases">
        <authorList>
            <person name="Sayadi A."/>
        </authorList>
    </citation>
    <scope>NUCLEOTIDE SEQUENCE</scope>
</reference>
<name>A0A9P0JX43_ACAOB</name>
<dbReference type="AlphaFoldDB" id="A0A9P0JX43"/>
<dbReference type="EMBL" id="CAKOFQ010006691">
    <property type="protein sequence ID" value="CAH1961071.1"/>
    <property type="molecule type" value="Genomic_DNA"/>
</dbReference>